<evidence type="ECO:0000256" key="3">
    <source>
        <dbReference type="ARBA" id="ARBA00013085"/>
    </source>
</evidence>
<evidence type="ECO:0000256" key="8">
    <source>
        <dbReference type="RuleBase" id="RU366003"/>
    </source>
</evidence>
<dbReference type="InterPro" id="IPR004013">
    <property type="entry name" value="PHP_dom"/>
</dbReference>
<dbReference type="Proteomes" id="UP000632125">
    <property type="component" value="Unassembled WGS sequence"/>
</dbReference>
<gene>
    <name evidence="10" type="primary">hisJ</name>
    <name evidence="10" type="ORF">IDH41_08680</name>
</gene>
<evidence type="ECO:0000313" key="10">
    <source>
        <dbReference type="EMBL" id="MBD2868652.1"/>
    </source>
</evidence>
<evidence type="ECO:0000256" key="7">
    <source>
        <dbReference type="ARBA" id="ARBA00049158"/>
    </source>
</evidence>
<dbReference type="GO" id="GO:0000105">
    <property type="term" value="P:L-histidine biosynthetic process"/>
    <property type="evidence" value="ECO:0007669"/>
    <property type="project" value="UniProtKB-UniRule"/>
</dbReference>
<reference evidence="10" key="1">
    <citation type="submission" date="2020-09" db="EMBL/GenBank/DDBJ databases">
        <title>A novel bacterium of genus Paenibacillus, isolated from South China Sea.</title>
        <authorList>
            <person name="Huang H."/>
            <person name="Mo K."/>
            <person name="Hu Y."/>
        </authorList>
    </citation>
    <scope>NUCLEOTIDE SEQUENCE</scope>
    <source>
        <strain evidence="10">IB182493</strain>
    </source>
</reference>
<dbReference type="EC" id="3.1.3.15" evidence="3 8"/>
<dbReference type="GO" id="GO:0004401">
    <property type="term" value="F:histidinol-phosphatase activity"/>
    <property type="evidence" value="ECO:0007669"/>
    <property type="project" value="UniProtKB-UniRule"/>
</dbReference>
<comment type="pathway">
    <text evidence="1 8">Amino-acid biosynthesis; L-histidine biosynthesis; L-histidine from 5-phospho-alpha-D-ribose 1-diphosphate: step 8/9.</text>
</comment>
<dbReference type="Gene3D" id="3.20.20.140">
    <property type="entry name" value="Metal-dependent hydrolases"/>
    <property type="match status" value="1"/>
</dbReference>
<name>A0A927H5P6_9BACL</name>
<accession>A0A927H5P6</accession>
<dbReference type="CDD" id="cd12110">
    <property type="entry name" value="PHP_HisPPase_Hisj_like"/>
    <property type="match status" value="1"/>
</dbReference>
<dbReference type="PANTHER" id="PTHR21039:SF0">
    <property type="entry name" value="HISTIDINOL-PHOSPHATASE"/>
    <property type="match status" value="1"/>
</dbReference>
<evidence type="ECO:0000256" key="4">
    <source>
        <dbReference type="ARBA" id="ARBA00022605"/>
    </source>
</evidence>
<dbReference type="AlphaFoldDB" id="A0A927H5P6"/>
<evidence type="ECO:0000259" key="9">
    <source>
        <dbReference type="Pfam" id="PF02811"/>
    </source>
</evidence>
<comment type="catalytic activity">
    <reaction evidence="7 8">
        <text>L-histidinol phosphate + H2O = L-histidinol + phosphate</text>
        <dbReference type="Rhea" id="RHEA:14465"/>
        <dbReference type="ChEBI" id="CHEBI:15377"/>
        <dbReference type="ChEBI" id="CHEBI:43474"/>
        <dbReference type="ChEBI" id="CHEBI:57699"/>
        <dbReference type="ChEBI" id="CHEBI:57980"/>
        <dbReference type="EC" id="3.1.3.15"/>
    </reaction>
</comment>
<dbReference type="Pfam" id="PF13263">
    <property type="entry name" value="PHP_C"/>
    <property type="match status" value="1"/>
</dbReference>
<dbReference type="PANTHER" id="PTHR21039">
    <property type="entry name" value="HISTIDINOL PHOSPHATASE-RELATED"/>
    <property type="match status" value="1"/>
</dbReference>
<dbReference type="InterPro" id="IPR010140">
    <property type="entry name" value="Histidinol_P_phosphatase_HisJ"/>
</dbReference>
<feature type="domain" description="PHP" evidence="9">
    <location>
        <begin position="6"/>
        <end position="220"/>
    </location>
</feature>
<dbReference type="InterPro" id="IPR016195">
    <property type="entry name" value="Pol/histidinol_Pase-like"/>
</dbReference>
<dbReference type="NCBIfam" id="TIGR01856">
    <property type="entry name" value="hisJ_fam"/>
    <property type="match status" value="1"/>
</dbReference>
<organism evidence="10 11">
    <name type="scientific">Paenibacillus arenilitoris</name>
    <dbReference type="NCBI Taxonomy" id="2772299"/>
    <lineage>
        <taxon>Bacteria</taxon>
        <taxon>Bacillati</taxon>
        <taxon>Bacillota</taxon>
        <taxon>Bacilli</taxon>
        <taxon>Bacillales</taxon>
        <taxon>Paenibacillaceae</taxon>
        <taxon>Paenibacillus</taxon>
    </lineage>
</organism>
<comment type="similarity">
    <text evidence="2 8">Belongs to the PHP hydrolase family. HisK subfamily.</text>
</comment>
<keyword evidence="4 8" id="KW-0028">Amino-acid biosynthesis</keyword>
<dbReference type="EMBL" id="JACXIY010000010">
    <property type="protein sequence ID" value="MBD2868652.1"/>
    <property type="molecule type" value="Genomic_DNA"/>
</dbReference>
<proteinExistence type="inferred from homology"/>
<evidence type="ECO:0000256" key="2">
    <source>
        <dbReference type="ARBA" id="ARBA00009152"/>
    </source>
</evidence>
<keyword evidence="6 8" id="KW-0368">Histidine biosynthesis</keyword>
<dbReference type="Pfam" id="PF02811">
    <property type="entry name" value="PHP"/>
    <property type="match status" value="1"/>
</dbReference>
<dbReference type="SUPFAM" id="SSF89550">
    <property type="entry name" value="PHP domain-like"/>
    <property type="match status" value="1"/>
</dbReference>
<evidence type="ECO:0000256" key="6">
    <source>
        <dbReference type="ARBA" id="ARBA00023102"/>
    </source>
</evidence>
<comment type="caution">
    <text evidence="10">The sequence shown here is derived from an EMBL/GenBank/DDBJ whole genome shotgun (WGS) entry which is preliminary data.</text>
</comment>
<sequence length="277" mass="31680">MRFKWDGHTHTNFCRHGSDAPMDLYLDQAIRLGFHRYSITEHPPLPEAYVDDPRLMKELAMKDVELPLYFEEAKRTKERYEGRIEVAVGLELDYLPEDPDFALRLVDKYGEKLEDVVFSVHYLPGIGGNQCVDYTPETFSEKLIKHYGSMDKVAEEYYNHIEAAIEWAAGLPCRKRIGHINLIEKFRLTLPELDESLVRRRLSGILPKLEAAGAGVDVNTAGFRKPTCGKAYVPEWFMAECVRRGIPLVFGSDSHKPEEVGSGWDWFEAALSEAERA</sequence>
<evidence type="ECO:0000256" key="5">
    <source>
        <dbReference type="ARBA" id="ARBA00022801"/>
    </source>
</evidence>
<dbReference type="NCBIfam" id="NF005996">
    <property type="entry name" value="PRK08123.1"/>
    <property type="match status" value="1"/>
</dbReference>
<evidence type="ECO:0000313" key="11">
    <source>
        <dbReference type="Proteomes" id="UP000632125"/>
    </source>
</evidence>
<keyword evidence="5 8" id="KW-0378">Hydrolase</keyword>
<keyword evidence="11" id="KW-1185">Reference proteome</keyword>
<dbReference type="GO" id="GO:0005737">
    <property type="term" value="C:cytoplasm"/>
    <property type="evidence" value="ECO:0007669"/>
    <property type="project" value="TreeGrafter"/>
</dbReference>
<evidence type="ECO:0000256" key="1">
    <source>
        <dbReference type="ARBA" id="ARBA00004970"/>
    </source>
</evidence>
<protein>
    <recommendedName>
        <fullName evidence="3 8">Histidinol-phosphatase</fullName>
        <shortName evidence="8">HolPase</shortName>
        <ecNumber evidence="3 8">3.1.3.15</ecNumber>
    </recommendedName>
</protein>